<gene>
    <name evidence="2" type="ORF">EDS130_LOCUS37340</name>
    <name evidence="1" type="ORF">XAT740_LOCUS26807</name>
</gene>
<dbReference type="Gene3D" id="3.30.420.10">
    <property type="entry name" value="Ribonuclease H-like superfamily/Ribonuclease H"/>
    <property type="match status" value="1"/>
</dbReference>
<keyword evidence="3" id="KW-1185">Reference proteome</keyword>
<sequence>MFVIFFRATGPEFIHMVESGNSITGDYYKNNCLKYLFNNIKRRRPKSGLHAIKLHHDYARPHQTNDIKIYLQEKGVTVIRHPPYSPDLAPADFWLFEASTWYLF</sequence>
<dbReference type="EMBL" id="CAJNOJ010000366">
    <property type="protein sequence ID" value="CAF1419274.1"/>
    <property type="molecule type" value="Genomic_DNA"/>
</dbReference>
<accession>A0A815AUW2</accession>
<dbReference type="InterPro" id="IPR052709">
    <property type="entry name" value="Transposase-MT_Hybrid"/>
</dbReference>
<comment type="caution">
    <text evidence="1">The sequence shown here is derived from an EMBL/GenBank/DDBJ whole genome shotgun (WGS) entry which is preliminary data.</text>
</comment>
<dbReference type="Proteomes" id="UP000663852">
    <property type="component" value="Unassembled WGS sequence"/>
</dbReference>
<evidence type="ECO:0000313" key="1">
    <source>
        <dbReference type="EMBL" id="CAF1261555.1"/>
    </source>
</evidence>
<evidence type="ECO:0000313" key="3">
    <source>
        <dbReference type="Proteomes" id="UP000663828"/>
    </source>
</evidence>
<dbReference type="Proteomes" id="UP000663828">
    <property type="component" value="Unassembled WGS sequence"/>
</dbReference>
<evidence type="ECO:0008006" key="4">
    <source>
        <dbReference type="Google" id="ProtNLM"/>
    </source>
</evidence>
<dbReference type="PANTHER" id="PTHR46060">
    <property type="entry name" value="MARINER MOS1 TRANSPOSASE-LIKE PROTEIN"/>
    <property type="match status" value="1"/>
</dbReference>
<evidence type="ECO:0000313" key="2">
    <source>
        <dbReference type="EMBL" id="CAF1419274.1"/>
    </source>
</evidence>
<reference evidence="1" key="1">
    <citation type="submission" date="2021-02" db="EMBL/GenBank/DDBJ databases">
        <authorList>
            <person name="Nowell W R."/>
        </authorList>
    </citation>
    <scope>NUCLEOTIDE SEQUENCE</scope>
</reference>
<dbReference type="GO" id="GO:0003676">
    <property type="term" value="F:nucleic acid binding"/>
    <property type="evidence" value="ECO:0007669"/>
    <property type="project" value="InterPro"/>
</dbReference>
<dbReference type="InterPro" id="IPR036397">
    <property type="entry name" value="RNaseH_sf"/>
</dbReference>
<proteinExistence type="predicted"/>
<dbReference type="AlphaFoldDB" id="A0A815AUW2"/>
<organism evidence="1 3">
    <name type="scientific">Adineta ricciae</name>
    <name type="common">Rotifer</name>
    <dbReference type="NCBI Taxonomy" id="249248"/>
    <lineage>
        <taxon>Eukaryota</taxon>
        <taxon>Metazoa</taxon>
        <taxon>Spiralia</taxon>
        <taxon>Gnathifera</taxon>
        <taxon>Rotifera</taxon>
        <taxon>Eurotatoria</taxon>
        <taxon>Bdelloidea</taxon>
        <taxon>Adinetida</taxon>
        <taxon>Adinetidae</taxon>
        <taxon>Adineta</taxon>
    </lineage>
</organism>
<dbReference type="PANTHER" id="PTHR46060:SF1">
    <property type="entry name" value="MARINER MOS1 TRANSPOSASE-LIKE PROTEIN"/>
    <property type="match status" value="1"/>
</dbReference>
<protein>
    <recommendedName>
        <fullName evidence="4">Transposase</fullName>
    </recommendedName>
</protein>
<dbReference type="OrthoDB" id="10017160at2759"/>
<dbReference type="EMBL" id="CAJNOR010002197">
    <property type="protein sequence ID" value="CAF1261555.1"/>
    <property type="molecule type" value="Genomic_DNA"/>
</dbReference>
<name>A0A815AUW2_ADIRI</name>